<dbReference type="RefSeq" id="XP_007878831.1">
    <property type="nucleotide sequence ID" value="XM_007880640.1"/>
</dbReference>
<feature type="compositionally biased region" description="Low complexity" evidence="9">
    <location>
        <begin position="39"/>
        <end position="51"/>
    </location>
</feature>
<feature type="compositionally biased region" description="Basic and acidic residues" evidence="9">
    <location>
        <begin position="153"/>
        <end position="187"/>
    </location>
</feature>
<keyword evidence="6" id="KW-0539">Nucleus</keyword>
<evidence type="ECO:0000256" key="6">
    <source>
        <dbReference type="ARBA" id="ARBA00023242"/>
    </source>
</evidence>
<dbReference type="OrthoDB" id="60033at2759"/>
<dbReference type="InterPro" id="IPR000232">
    <property type="entry name" value="HSF_DNA-bd"/>
</dbReference>
<evidence type="ECO:0000256" key="4">
    <source>
        <dbReference type="ARBA" id="ARBA00023125"/>
    </source>
</evidence>
<keyword evidence="4" id="KW-0238">DNA-binding</keyword>
<feature type="compositionally biased region" description="Low complexity" evidence="9">
    <location>
        <begin position="86"/>
        <end position="97"/>
    </location>
</feature>
<feature type="region of interest" description="Disordered" evidence="9">
    <location>
        <begin position="460"/>
        <end position="505"/>
    </location>
</feature>
<comment type="subunit">
    <text evidence="7">Homotrimer. Homotrimerization increases the affinity of HSF1 to DNA. Interacts with transcriptional coregulator SSA1 on chromatin.</text>
</comment>
<dbReference type="FunFam" id="1.10.10.10:FF:000027">
    <property type="entry name" value="Heat shock transcription factor 1"/>
    <property type="match status" value="1"/>
</dbReference>
<protein>
    <recommendedName>
        <fullName evidence="10">HSF-type DNA-binding domain-containing protein</fullName>
    </recommendedName>
</protein>
<evidence type="ECO:0000256" key="3">
    <source>
        <dbReference type="ARBA" id="ARBA00023015"/>
    </source>
</evidence>
<feature type="domain" description="HSF-type DNA-binding" evidence="10">
    <location>
        <begin position="360"/>
        <end position="463"/>
    </location>
</feature>
<feature type="compositionally biased region" description="Pro residues" evidence="9">
    <location>
        <begin position="228"/>
        <end position="238"/>
    </location>
</feature>
<dbReference type="GO" id="GO:0003700">
    <property type="term" value="F:DNA-binding transcription factor activity"/>
    <property type="evidence" value="ECO:0007669"/>
    <property type="project" value="InterPro"/>
</dbReference>
<feature type="region of interest" description="Disordered" evidence="9">
    <location>
        <begin position="1"/>
        <end position="361"/>
    </location>
</feature>
<dbReference type="Pfam" id="PF00447">
    <property type="entry name" value="HSF_DNA-bind"/>
    <property type="match status" value="1"/>
</dbReference>
<dbReference type="SMART" id="SM00415">
    <property type="entry name" value="HSF"/>
    <property type="match status" value="1"/>
</dbReference>
<feature type="compositionally biased region" description="Basic and acidic residues" evidence="9">
    <location>
        <begin position="199"/>
        <end position="215"/>
    </location>
</feature>
<dbReference type="HOGENOM" id="CLU_023593_0_0_1"/>
<feature type="compositionally biased region" description="Low complexity" evidence="9">
    <location>
        <begin position="710"/>
        <end position="730"/>
    </location>
</feature>
<evidence type="ECO:0000256" key="5">
    <source>
        <dbReference type="ARBA" id="ARBA00023163"/>
    </source>
</evidence>
<evidence type="ECO:0000256" key="1">
    <source>
        <dbReference type="ARBA" id="ARBA00004123"/>
    </source>
</evidence>
<feature type="compositionally biased region" description="Pro residues" evidence="9">
    <location>
        <begin position="305"/>
        <end position="316"/>
    </location>
</feature>
<dbReference type="Proteomes" id="UP000053664">
    <property type="component" value="Unassembled WGS sequence"/>
</dbReference>
<evidence type="ECO:0000313" key="11">
    <source>
        <dbReference type="EMBL" id="EPQ29369.1"/>
    </source>
</evidence>
<accession>A0A061HA71</accession>
<evidence type="ECO:0000259" key="10">
    <source>
        <dbReference type="SMART" id="SM00415"/>
    </source>
</evidence>
<dbReference type="PANTHER" id="PTHR10015:SF427">
    <property type="entry name" value="HEAT SHOCK FACTOR PROTEIN"/>
    <property type="match status" value="1"/>
</dbReference>
<dbReference type="InterPro" id="IPR036388">
    <property type="entry name" value="WH-like_DNA-bd_sf"/>
</dbReference>
<comment type="similarity">
    <text evidence="2 8">Belongs to the HSF family.</text>
</comment>
<keyword evidence="3" id="KW-0805">Transcription regulation</keyword>
<evidence type="ECO:0000256" key="8">
    <source>
        <dbReference type="RuleBase" id="RU004020"/>
    </source>
</evidence>
<dbReference type="InterPro" id="IPR036390">
    <property type="entry name" value="WH_DNA-bd_sf"/>
</dbReference>
<dbReference type="PANTHER" id="PTHR10015">
    <property type="entry name" value="HEAT SHOCK TRANSCRIPTION FACTOR"/>
    <property type="match status" value="1"/>
</dbReference>
<dbReference type="SUPFAM" id="SSF46785">
    <property type="entry name" value="Winged helix' DNA-binding domain"/>
    <property type="match status" value="1"/>
</dbReference>
<comment type="subcellular location">
    <subcellularLocation>
        <location evidence="1">Nucleus</location>
    </subcellularLocation>
</comment>
<evidence type="ECO:0000256" key="2">
    <source>
        <dbReference type="ARBA" id="ARBA00006403"/>
    </source>
</evidence>
<dbReference type="GeneID" id="19317235"/>
<feature type="region of interest" description="Disordered" evidence="9">
    <location>
        <begin position="698"/>
        <end position="739"/>
    </location>
</feature>
<evidence type="ECO:0000256" key="9">
    <source>
        <dbReference type="SAM" id="MobiDB-lite"/>
    </source>
</evidence>
<reference evidence="11 12" key="1">
    <citation type="journal article" date="2013" name="Plant Cell">
        <title>The transition from a phytopathogenic smut ancestor to an anamorphic biocontrol agent deciphered by comparative whole-genome analysis.</title>
        <authorList>
            <person name="Lefebvre F."/>
            <person name="Joly D.L."/>
            <person name="Labbe C."/>
            <person name="Teichmann B."/>
            <person name="Linning R."/>
            <person name="Belzile F."/>
            <person name="Bakkeren G."/>
            <person name="Belanger R.R."/>
        </authorList>
    </citation>
    <scope>NUCLEOTIDE SEQUENCE [LARGE SCALE GENOMIC DNA]</scope>
    <source>
        <strain evidence="11 12">PF-1</strain>
    </source>
</reference>
<dbReference type="KEGG" id="pfp:PFL1_03124"/>
<name>A0A061HA71_9BASI</name>
<dbReference type="EMBL" id="KE361631">
    <property type="protein sequence ID" value="EPQ29369.1"/>
    <property type="molecule type" value="Genomic_DNA"/>
</dbReference>
<proteinExistence type="inferred from homology"/>
<feature type="compositionally biased region" description="Low complexity" evidence="9">
    <location>
        <begin position="326"/>
        <end position="335"/>
    </location>
</feature>
<dbReference type="Gene3D" id="1.10.10.10">
    <property type="entry name" value="Winged helix-like DNA-binding domain superfamily/Winged helix DNA-binding domain"/>
    <property type="match status" value="1"/>
</dbReference>
<gene>
    <name evidence="11" type="ORF">PFL1_03124</name>
</gene>
<keyword evidence="5" id="KW-0804">Transcription</keyword>
<dbReference type="AlphaFoldDB" id="A0A061HA71"/>
<sequence length="739" mass="79075">MMGTERRASLVGIASSPSSSSGSNSAAVPRDFQPAPLQSAAASTPGGPSSPLRKRRRSYLMQDGPSGGRPSLPPMTLPPSERQDEASYGSGAGSSRGEPAKRQKSASPPPGSYERDHERGMDSSSRPRPGPPAWQSWSDRPAPPGRYGGLPTNEHDALGRADGRSRPGEMEPPHPRSEHEANWKDSSRGMAGLVGGRYPDGDRLPPGFRDSERPQSELPDAMRGPHRLPFPGPPPPSASVPADKLGASLARRHPSSPPPRLPSFASLDSEGMAARPRDDGHPPLGPGPGSFPGSGHPSPRRILPYRPPGHYPPYLPGPQSRTPILSHASPSASSSYGNPPMIHPSLAGLPGAGGGQGGKQQPSFVSKLYSMLEDPSIEDMISWGPSGTVFSVANPAEFSRLVLPNWFKHSNWQSFVRQLNMYGFHKVNHSYQGNPTDEIQVWEFRHPSFRRGEIGLLNDIKRKSSRQKRTGSPSRSLAGTDLRADRSGGSSTPSPEVPLAAIPGSGEMGRMPVGIYRVPGREHAMSDPRMEARAYELATSDPRGLRIDGDGGYMPMGGDPRFRRPKTEMPDVGPGMGPGGGPLGAGNTYSAAGAGFLEERGYPDSQIDRNEVLARFEDLSERSDAIIRHASFLEGQVRTLSEQLNESRAYTQHCVREELTIVLERLAHTLSAPPSNGADPVQTMLSAIKAHLAALQPQPHLRDREPMPPAASSRPHAAAAAPMSPSSQSHGYPPKRSSV</sequence>
<dbReference type="eggNOG" id="KOG0627">
    <property type="taxonomic scope" value="Eukaryota"/>
</dbReference>
<dbReference type="PRINTS" id="PR00056">
    <property type="entry name" value="HSFDOMAIN"/>
</dbReference>
<organism evidence="11 12">
    <name type="scientific">Pseudozyma flocculosa PF-1</name>
    <dbReference type="NCBI Taxonomy" id="1277687"/>
    <lineage>
        <taxon>Eukaryota</taxon>
        <taxon>Fungi</taxon>
        <taxon>Dikarya</taxon>
        <taxon>Basidiomycota</taxon>
        <taxon>Ustilaginomycotina</taxon>
        <taxon>Ustilaginomycetes</taxon>
        <taxon>Ustilaginales</taxon>
        <taxon>Ustilaginaceae</taxon>
        <taxon>Pseudozyma</taxon>
    </lineage>
</organism>
<dbReference type="GO" id="GO:0043565">
    <property type="term" value="F:sequence-specific DNA binding"/>
    <property type="evidence" value="ECO:0007669"/>
    <property type="project" value="InterPro"/>
</dbReference>
<evidence type="ECO:0000256" key="7">
    <source>
        <dbReference type="ARBA" id="ARBA00062171"/>
    </source>
</evidence>
<evidence type="ECO:0000313" key="12">
    <source>
        <dbReference type="Proteomes" id="UP000053664"/>
    </source>
</evidence>
<dbReference type="GO" id="GO:0005634">
    <property type="term" value="C:nucleus"/>
    <property type="evidence" value="ECO:0007669"/>
    <property type="project" value="UniProtKB-SubCell"/>
</dbReference>
<feature type="compositionally biased region" description="Low complexity" evidence="9">
    <location>
        <begin position="9"/>
        <end position="29"/>
    </location>
</feature>